<dbReference type="AlphaFoldDB" id="A0A317VJP3"/>
<dbReference type="EMBL" id="MSFK01000030">
    <property type="protein sequence ID" value="PWY74553.1"/>
    <property type="molecule type" value="Genomic_DNA"/>
</dbReference>
<evidence type="ECO:0000313" key="2">
    <source>
        <dbReference type="Proteomes" id="UP000246702"/>
    </source>
</evidence>
<name>A0A317VJP3_9EURO</name>
<accession>A0A317VJP3</accession>
<keyword evidence="2" id="KW-1185">Reference proteome</keyword>
<organism evidence="1 2">
    <name type="scientific">Aspergillus sclerotioniger CBS 115572</name>
    <dbReference type="NCBI Taxonomy" id="1450535"/>
    <lineage>
        <taxon>Eukaryota</taxon>
        <taxon>Fungi</taxon>
        <taxon>Dikarya</taxon>
        <taxon>Ascomycota</taxon>
        <taxon>Pezizomycotina</taxon>
        <taxon>Eurotiomycetes</taxon>
        <taxon>Eurotiomycetidae</taxon>
        <taxon>Eurotiales</taxon>
        <taxon>Aspergillaceae</taxon>
        <taxon>Aspergillus</taxon>
        <taxon>Aspergillus subgen. Circumdati</taxon>
    </lineage>
</organism>
<dbReference type="RefSeq" id="XP_025463746.1">
    <property type="nucleotide sequence ID" value="XM_025606292.1"/>
</dbReference>
<protein>
    <submittedName>
        <fullName evidence="1">Uncharacterized protein</fullName>
    </submittedName>
</protein>
<evidence type="ECO:0000313" key="1">
    <source>
        <dbReference type="EMBL" id="PWY74553.1"/>
    </source>
</evidence>
<dbReference type="Proteomes" id="UP000246702">
    <property type="component" value="Unassembled WGS sequence"/>
</dbReference>
<gene>
    <name evidence="1" type="ORF">BO94DRAFT_229672</name>
</gene>
<sequence length="153" mass="17593">MGHIKHHPADRFLLLSPQTRYPHLNAQDYFDFLLAVTLPTDQLLAPVPSSLGRNFLMEERNRALDRRNQGRKSWPVFTRGSSLRKRETGPETLSHVIQPLQRLSRFPLSPSSFLLCFSIFALLVMDIKRQFPGVHWVWGGASPLSMRSILSSW</sequence>
<proteinExistence type="predicted"/>
<comment type="caution">
    <text evidence="1">The sequence shown here is derived from an EMBL/GenBank/DDBJ whole genome shotgun (WGS) entry which is preliminary data.</text>
</comment>
<dbReference type="GeneID" id="37108435"/>
<reference evidence="1 2" key="1">
    <citation type="submission" date="2016-12" db="EMBL/GenBank/DDBJ databases">
        <title>The genomes of Aspergillus section Nigri reveals drivers in fungal speciation.</title>
        <authorList>
            <consortium name="DOE Joint Genome Institute"/>
            <person name="Vesth T.C."/>
            <person name="Nybo J."/>
            <person name="Theobald S."/>
            <person name="Brandl J."/>
            <person name="Frisvad J.C."/>
            <person name="Nielsen K.F."/>
            <person name="Lyhne E.K."/>
            <person name="Kogle M.E."/>
            <person name="Kuo A."/>
            <person name="Riley R."/>
            <person name="Clum A."/>
            <person name="Nolan M."/>
            <person name="Lipzen A."/>
            <person name="Salamov A."/>
            <person name="Henrissat B."/>
            <person name="Wiebenga A."/>
            <person name="De Vries R.P."/>
            <person name="Grigoriev I.V."/>
            <person name="Mortensen U.H."/>
            <person name="Andersen M.R."/>
            <person name="Baker S.E."/>
        </authorList>
    </citation>
    <scope>NUCLEOTIDE SEQUENCE [LARGE SCALE GENOMIC DNA]</scope>
    <source>
        <strain evidence="1 2">CBS 115572</strain>
    </source>
</reference>